<proteinExistence type="inferred from homology"/>
<dbReference type="InterPro" id="IPR001907">
    <property type="entry name" value="ClpP"/>
</dbReference>
<dbReference type="HAMAP" id="MF_00444">
    <property type="entry name" value="ClpP"/>
    <property type="match status" value="1"/>
</dbReference>
<dbReference type="GO" id="GO:0004252">
    <property type="term" value="F:serine-type endopeptidase activity"/>
    <property type="evidence" value="ECO:0007669"/>
    <property type="project" value="UniProtKB-UniRule"/>
</dbReference>
<comment type="subunit">
    <text evidence="6">Fourteen ClpP subunits assemble into 2 heptameric rings which stack back to back to give a disk-like structure with a central cavity, resembling the structure of eukaryotic proteasomes.</text>
</comment>
<dbReference type="GO" id="GO:0005737">
    <property type="term" value="C:cytoplasm"/>
    <property type="evidence" value="ECO:0007669"/>
    <property type="project" value="UniProtKB-SubCell"/>
</dbReference>
<feature type="active site" evidence="6 7">
    <location>
        <position position="132"/>
    </location>
</feature>
<dbReference type="PRINTS" id="PR00127">
    <property type="entry name" value="CLPPROTEASEP"/>
</dbReference>
<evidence type="ECO:0000256" key="6">
    <source>
        <dbReference type="HAMAP-Rule" id="MF_00444"/>
    </source>
</evidence>
<sequence>MPTFDQLTSIQIPVKAEEKKEDSTEMQGLTVKMLQARTLVISQGVTSELTQRILSQLVLLEQDDPEAPITIFINSPGGEVFSGFAIFDMLRFLSCPVTTIVGGFAASMGSILSLAANAGRRFAFPNAKIMIHQPLLMGYQGRATECQIQAREILKTRDRIIDIYCEQTGKDYETIKQAIDRDNWMLAEEALEFGLLDKIVKSRMELNKLLKSLS</sequence>
<reference evidence="10" key="1">
    <citation type="submission" date="2017-09" db="EMBL/GenBank/DDBJ databases">
        <title>The Reconstruction of 2,631 Draft Metagenome-Assembled Genomes from the Global Oceans.</title>
        <authorList>
            <person name="Tully B.J."/>
            <person name="Graham E.D."/>
            <person name="Heidelberg J.F."/>
        </authorList>
    </citation>
    <scope>NUCLEOTIDE SEQUENCE [LARGE SCALE GENOMIC DNA]</scope>
</reference>
<evidence type="ECO:0000256" key="3">
    <source>
        <dbReference type="ARBA" id="ARBA00022801"/>
    </source>
</evidence>
<keyword evidence="6" id="KW-0963">Cytoplasm</keyword>
<keyword evidence="4 6" id="KW-0720">Serine protease</keyword>
<evidence type="ECO:0000256" key="7">
    <source>
        <dbReference type="PROSITE-ProRule" id="PRU10086"/>
    </source>
</evidence>
<dbReference type="InterPro" id="IPR033135">
    <property type="entry name" value="ClpP_His_AS"/>
</dbReference>
<dbReference type="InterPro" id="IPR029045">
    <property type="entry name" value="ClpP/crotonase-like_dom_sf"/>
</dbReference>
<comment type="caution">
    <text evidence="9">The sequence shown here is derived from an EMBL/GenBank/DDBJ whole genome shotgun (WGS) entry which is preliminary data.</text>
</comment>
<evidence type="ECO:0000313" key="10">
    <source>
        <dbReference type="Proteomes" id="UP000226525"/>
    </source>
</evidence>
<keyword evidence="2 6" id="KW-0645">Protease</keyword>
<evidence type="ECO:0000256" key="1">
    <source>
        <dbReference type="ARBA" id="ARBA00007039"/>
    </source>
</evidence>
<keyword evidence="3 6" id="KW-0378">Hydrolase</keyword>
<dbReference type="GO" id="GO:0006515">
    <property type="term" value="P:protein quality control for misfolded or incompletely synthesized proteins"/>
    <property type="evidence" value="ECO:0007669"/>
    <property type="project" value="TreeGrafter"/>
</dbReference>
<dbReference type="Proteomes" id="UP000226525">
    <property type="component" value="Unassembled WGS sequence"/>
</dbReference>
<dbReference type="PANTHER" id="PTHR10381">
    <property type="entry name" value="ATP-DEPENDENT CLP PROTEASE PROTEOLYTIC SUBUNIT"/>
    <property type="match status" value="1"/>
</dbReference>
<dbReference type="EMBL" id="NZEX01000142">
    <property type="protein sequence ID" value="MAH64189.1"/>
    <property type="molecule type" value="Genomic_DNA"/>
</dbReference>
<comment type="similarity">
    <text evidence="1 6 8">Belongs to the peptidase S14 family.</text>
</comment>
<evidence type="ECO:0000256" key="4">
    <source>
        <dbReference type="ARBA" id="ARBA00022825"/>
    </source>
</evidence>
<dbReference type="PANTHER" id="PTHR10381:SF11">
    <property type="entry name" value="ATP-DEPENDENT CLP PROTEASE PROTEOLYTIC SUBUNIT, MITOCHONDRIAL"/>
    <property type="match status" value="1"/>
</dbReference>
<dbReference type="InterPro" id="IPR023562">
    <property type="entry name" value="ClpP/TepA"/>
</dbReference>
<organism evidence="9 10">
    <name type="scientific">SAR324 cluster bacterium</name>
    <dbReference type="NCBI Taxonomy" id="2024889"/>
    <lineage>
        <taxon>Bacteria</taxon>
        <taxon>Deltaproteobacteria</taxon>
        <taxon>SAR324 cluster</taxon>
    </lineage>
</organism>
<gene>
    <name evidence="6" type="primary">clpP</name>
    <name evidence="9" type="ORF">CMN54_12250</name>
</gene>
<feature type="active site" description="Nucleophile" evidence="6">
    <location>
        <position position="107"/>
    </location>
</feature>
<dbReference type="GO" id="GO:0004176">
    <property type="term" value="F:ATP-dependent peptidase activity"/>
    <property type="evidence" value="ECO:0007669"/>
    <property type="project" value="InterPro"/>
</dbReference>
<evidence type="ECO:0000313" key="9">
    <source>
        <dbReference type="EMBL" id="MAH64189.1"/>
    </source>
</evidence>
<evidence type="ECO:0000256" key="5">
    <source>
        <dbReference type="ARBA" id="ARBA00034021"/>
    </source>
</evidence>
<dbReference type="AlphaFoldDB" id="A0A2D6YLZ7"/>
<comment type="subcellular location">
    <subcellularLocation>
        <location evidence="6">Cytoplasm</location>
    </subcellularLocation>
</comment>
<protein>
    <recommendedName>
        <fullName evidence="6 8">ATP-dependent Clp protease proteolytic subunit</fullName>
        <ecNumber evidence="6">3.4.21.92</ecNumber>
    </recommendedName>
    <alternativeName>
        <fullName evidence="6">Endopeptidase Clp</fullName>
    </alternativeName>
</protein>
<comment type="catalytic activity">
    <reaction evidence="5 6 7">
        <text>Hydrolysis of proteins to small peptides in the presence of ATP and magnesium. alpha-casein is the usual test substrate. In the absence of ATP, only oligopeptides shorter than five residues are hydrolyzed (such as succinyl-Leu-Tyr-|-NHMec, and Leu-Tyr-Leu-|-Tyr-Trp, in which cleavage of the -Tyr-|-Leu- and -Tyr-|-Trp bonds also occurs).</text>
        <dbReference type="EC" id="3.4.21.92"/>
    </reaction>
</comment>
<name>A0A2D6YLZ7_9DELT</name>
<dbReference type="PROSITE" id="PS00382">
    <property type="entry name" value="CLP_PROTEASE_HIS"/>
    <property type="match status" value="1"/>
</dbReference>
<dbReference type="GO" id="GO:0051117">
    <property type="term" value="F:ATPase binding"/>
    <property type="evidence" value="ECO:0007669"/>
    <property type="project" value="TreeGrafter"/>
</dbReference>
<dbReference type="GO" id="GO:0009368">
    <property type="term" value="C:endopeptidase Clp complex"/>
    <property type="evidence" value="ECO:0007669"/>
    <property type="project" value="TreeGrafter"/>
</dbReference>
<evidence type="ECO:0000256" key="2">
    <source>
        <dbReference type="ARBA" id="ARBA00022670"/>
    </source>
</evidence>
<dbReference type="Gene3D" id="3.90.226.10">
    <property type="entry name" value="2-enoyl-CoA Hydratase, Chain A, domain 1"/>
    <property type="match status" value="1"/>
</dbReference>
<accession>A0A2D6YLZ7</accession>
<dbReference type="Pfam" id="PF00574">
    <property type="entry name" value="CLP_protease"/>
    <property type="match status" value="1"/>
</dbReference>
<dbReference type="SUPFAM" id="SSF52096">
    <property type="entry name" value="ClpP/crotonase"/>
    <property type="match status" value="1"/>
</dbReference>
<evidence type="ECO:0000256" key="8">
    <source>
        <dbReference type="RuleBase" id="RU003567"/>
    </source>
</evidence>
<comment type="function">
    <text evidence="6">Cleaves peptides in various proteins in a process that requires ATP hydrolysis. Has a chymotrypsin-like activity. Plays a major role in the degradation of misfolded proteins.</text>
</comment>
<dbReference type="CDD" id="cd07017">
    <property type="entry name" value="S14_ClpP_2"/>
    <property type="match status" value="1"/>
</dbReference>
<dbReference type="EC" id="3.4.21.92" evidence="6"/>